<dbReference type="Pfam" id="PF04715">
    <property type="entry name" value="Anth_synt_I_N"/>
    <property type="match status" value="1"/>
</dbReference>
<reference evidence="18" key="1">
    <citation type="submission" date="2020-07" db="EMBL/GenBank/DDBJ databases">
        <title>Huge and variable diversity of episymbiotic CPR bacteria and DPANN archaea in groundwater ecosystems.</title>
        <authorList>
            <person name="He C.Y."/>
            <person name="Keren R."/>
            <person name="Whittaker M."/>
            <person name="Farag I.F."/>
            <person name="Doudna J."/>
            <person name="Cate J.H.D."/>
            <person name="Banfield J.F."/>
        </authorList>
    </citation>
    <scope>NUCLEOTIDE SEQUENCE</scope>
    <source>
        <strain evidence="18">NC_groundwater_717_Ag_S-0.2um_59_8</strain>
    </source>
</reference>
<evidence type="ECO:0000256" key="15">
    <source>
        <dbReference type="RuleBase" id="RU364045"/>
    </source>
</evidence>
<keyword evidence="10 15" id="KW-0460">Magnesium</keyword>
<evidence type="ECO:0000256" key="3">
    <source>
        <dbReference type="ARBA" id="ARBA00009562"/>
    </source>
</evidence>
<sequence>MTPSFSEFCRQARRGNLIPVYREVLADRDTPVSAFLKLDGKPYRFLLESVEGGERWARYSFLGMNPMLMIRSLGPEAEVWEEGEWRRVLLEKDPMHLVKDILTRYRPVPCEDLPRFWGGAVGYLNYDVVRFLEKLPGTSHDDLGLPESFFMVGDTLLIFDNVTHKLKVIALAFLDGSPLEEVYGRACERIEEVIVRLRKAPVPDAAPVSAAGPMVLESSVSKKEFMDSVLRAKEYIEAGDVIQVVLAQRLATETSAPPFDIYRALRSINPSPYMYFLDVGEFHVIGASPEVLVRLEDGWAEVRPIAGTRRRGATPREDGELEQELRNDPKERAEHIMLVDLGRNDVGRVAEAGTVAVVELMTVERFSHVMHLVSHVRSRLRSGEDGFGLLKACFPAGTVSGAPKVRAMEFIDELEPVRRGLYAGGVGYFGFSGNMEFCIAIRTILLVGQRAYVGVGAGIVADSNPEAEYEETMNKGKAMVAALKMAAAGLL</sequence>
<dbReference type="InterPro" id="IPR005801">
    <property type="entry name" value="ADC_synthase"/>
</dbReference>
<accession>A0A932M0S7</accession>
<dbReference type="GO" id="GO:0000162">
    <property type="term" value="P:L-tryptophan biosynthetic process"/>
    <property type="evidence" value="ECO:0007669"/>
    <property type="project" value="UniProtKB-KW"/>
</dbReference>
<gene>
    <name evidence="15 18" type="primary">trpE</name>
    <name evidence="18" type="ORF">HYY65_08900</name>
</gene>
<dbReference type="InterPro" id="IPR006805">
    <property type="entry name" value="Anth_synth_I_N"/>
</dbReference>
<name>A0A932M0S7_UNCTE</name>
<keyword evidence="12 15" id="KW-0456">Lyase</keyword>
<dbReference type="AlphaFoldDB" id="A0A932M0S7"/>
<evidence type="ECO:0000256" key="7">
    <source>
        <dbReference type="ARBA" id="ARBA00022605"/>
    </source>
</evidence>
<dbReference type="PRINTS" id="PR00095">
    <property type="entry name" value="ANTSNTHASEI"/>
</dbReference>
<dbReference type="NCBIfam" id="TIGR00564">
    <property type="entry name" value="trpE_most"/>
    <property type="match status" value="1"/>
</dbReference>
<keyword evidence="7 15" id="KW-0028">Amino-acid biosynthesis</keyword>
<proteinExistence type="inferred from homology"/>
<comment type="cofactor">
    <cofactor evidence="1 15">
        <name>Mg(2+)</name>
        <dbReference type="ChEBI" id="CHEBI:18420"/>
    </cofactor>
</comment>
<evidence type="ECO:0000313" key="18">
    <source>
        <dbReference type="EMBL" id="MBI3015157.1"/>
    </source>
</evidence>
<dbReference type="PANTHER" id="PTHR11236">
    <property type="entry name" value="AMINOBENZOATE/ANTHRANILATE SYNTHASE"/>
    <property type="match status" value="1"/>
</dbReference>
<dbReference type="Proteomes" id="UP000741360">
    <property type="component" value="Unassembled WGS sequence"/>
</dbReference>
<feature type="domain" description="Chorismate-utilising enzyme C-terminal" evidence="16">
    <location>
        <begin position="222"/>
        <end position="475"/>
    </location>
</feature>
<comment type="subunit">
    <text evidence="4 15">Heterotetramer consisting of two non-identical subunits: a beta subunit (TrpG) and a large alpha subunit (TrpE).</text>
</comment>
<evidence type="ECO:0000256" key="5">
    <source>
        <dbReference type="ARBA" id="ARBA00012266"/>
    </source>
</evidence>
<dbReference type="GO" id="GO:0004049">
    <property type="term" value="F:anthranilate synthase activity"/>
    <property type="evidence" value="ECO:0007669"/>
    <property type="project" value="UniProtKB-EC"/>
</dbReference>
<comment type="caution">
    <text evidence="18">The sequence shown here is derived from an EMBL/GenBank/DDBJ whole genome shotgun (WGS) entry which is preliminary data.</text>
</comment>
<evidence type="ECO:0000256" key="4">
    <source>
        <dbReference type="ARBA" id="ARBA00011575"/>
    </source>
</evidence>
<comment type="pathway">
    <text evidence="2 15">Amino-acid biosynthesis; L-tryptophan biosynthesis; L-tryptophan from chorismate: step 1/5.</text>
</comment>
<dbReference type="InterPro" id="IPR015890">
    <property type="entry name" value="Chorismate_C"/>
</dbReference>
<comment type="function">
    <text evidence="13 15">Part of a heterotetrameric complex that catalyzes the two-step biosynthesis of anthranilate, an intermediate in the biosynthesis of L-tryptophan. In the first step, the glutamine-binding beta subunit (TrpG) of anthranilate synthase (AS) provides the glutamine amidotransferase activity which generates ammonia as a substrate that, along with chorismate, is used in the second step, catalyzed by the large alpha subunit of AS (TrpE) to produce anthranilate. In the absence of TrpG, TrpE can synthesize anthranilate directly from chorismate and high concentrations of ammonia.</text>
</comment>
<keyword evidence="11 15" id="KW-0057">Aromatic amino acid biosynthesis</keyword>
<feature type="domain" description="Anthranilate synthase component I N-terminal" evidence="17">
    <location>
        <begin position="27"/>
        <end position="167"/>
    </location>
</feature>
<keyword evidence="8 15" id="KW-0479">Metal-binding</keyword>
<dbReference type="InterPro" id="IPR019999">
    <property type="entry name" value="Anth_synth_I-like"/>
</dbReference>
<dbReference type="SUPFAM" id="SSF56322">
    <property type="entry name" value="ADC synthase"/>
    <property type="match status" value="1"/>
</dbReference>
<evidence type="ECO:0000256" key="13">
    <source>
        <dbReference type="ARBA" id="ARBA00025634"/>
    </source>
</evidence>
<keyword evidence="9 15" id="KW-0822">Tryptophan biosynthesis</keyword>
<evidence type="ECO:0000256" key="11">
    <source>
        <dbReference type="ARBA" id="ARBA00023141"/>
    </source>
</evidence>
<dbReference type="Pfam" id="PF00425">
    <property type="entry name" value="Chorismate_bind"/>
    <property type="match status" value="1"/>
</dbReference>
<evidence type="ECO:0000256" key="8">
    <source>
        <dbReference type="ARBA" id="ARBA00022723"/>
    </source>
</evidence>
<dbReference type="InterPro" id="IPR005256">
    <property type="entry name" value="Anth_synth_I_PabB"/>
</dbReference>
<evidence type="ECO:0000256" key="10">
    <source>
        <dbReference type="ARBA" id="ARBA00022842"/>
    </source>
</evidence>
<dbReference type="Gene3D" id="3.60.120.10">
    <property type="entry name" value="Anthranilate synthase"/>
    <property type="match status" value="1"/>
</dbReference>
<comment type="similarity">
    <text evidence="3 15">Belongs to the anthranilate synthase component I family.</text>
</comment>
<evidence type="ECO:0000256" key="12">
    <source>
        <dbReference type="ARBA" id="ARBA00023239"/>
    </source>
</evidence>
<dbReference type="PANTHER" id="PTHR11236:SF48">
    <property type="entry name" value="ISOCHORISMATE SYNTHASE MENF"/>
    <property type="match status" value="1"/>
</dbReference>
<evidence type="ECO:0000313" key="19">
    <source>
        <dbReference type="Proteomes" id="UP000741360"/>
    </source>
</evidence>
<comment type="catalytic activity">
    <reaction evidence="14 15">
        <text>chorismate + L-glutamine = anthranilate + pyruvate + L-glutamate + H(+)</text>
        <dbReference type="Rhea" id="RHEA:21732"/>
        <dbReference type="ChEBI" id="CHEBI:15361"/>
        <dbReference type="ChEBI" id="CHEBI:15378"/>
        <dbReference type="ChEBI" id="CHEBI:16567"/>
        <dbReference type="ChEBI" id="CHEBI:29748"/>
        <dbReference type="ChEBI" id="CHEBI:29985"/>
        <dbReference type="ChEBI" id="CHEBI:58359"/>
        <dbReference type="EC" id="4.1.3.27"/>
    </reaction>
</comment>
<protein>
    <recommendedName>
        <fullName evidence="6 15">Anthranilate synthase component 1</fullName>
        <ecNumber evidence="5 15">4.1.3.27</ecNumber>
    </recommendedName>
</protein>
<organism evidence="18 19">
    <name type="scientific">Tectimicrobiota bacterium</name>
    <dbReference type="NCBI Taxonomy" id="2528274"/>
    <lineage>
        <taxon>Bacteria</taxon>
        <taxon>Pseudomonadati</taxon>
        <taxon>Nitrospinota/Tectimicrobiota group</taxon>
        <taxon>Candidatus Tectimicrobiota</taxon>
    </lineage>
</organism>
<evidence type="ECO:0000259" key="17">
    <source>
        <dbReference type="Pfam" id="PF04715"/>
    </source>
</evidence>
<evidence type="ECO:0000256" key="9">
    <source>
        <dbReference type="ARBA" id="ARBA00022822"/>
    </source>
</evidence>
<evidence type="ECO:0000256" key="6">
    <source>
        <dbReference type="ARBA" id="ARBA00020653"/>
    </source>
</evidence>
<evidence type="ECO:0000256" key="14">
    <source>
        <dbReference type="ARBA" id="ARBA00047683"/>
    </source>
</evidence>
<dbReference type="EC" id="4.1.3.27" evidence="5 15"/>
<evidence type="ECO:0000256" key="2">
    <source>
        <dbReference type="ARBA" id="ARBA00004873"/>
    </source>
</evidence>
<dbReference type="EMBL" id="JACPSX010000171">
    <property type="protein sequence ID" value="MBI3015157.1"/>
    <property type="molecule type" value="Genomic_DNA"/>
</dbReference>
<dbReference type="GO" id="GO:0046872">
    <property type="term" value="F:metal ion binding"/>
    <property type="evidence" value="ECO:0007669"/>
    <property type="project" value="UniProtKB-KW"/>
</dbReference>
<evidence type="ECO:0000259" key="16">
    <source>
        <dbReference type="Pfam" id="PF00425"/>
    </source>
</evidence>
<evidence type="ECO:0000256" key="1">
    <source>
        <dbReference type="ARBA" id="ARBA00001946"/>
    </source>
</evidence>